<dbReference type="AlphaFoldDB" id="A0A139A2V8"/>
<gene>
    <name evidence="1" type="ORF">M427DRAFT_61202</name>
</gene>
<sequence length="97" mass="10769">MKSWFWEASDVISRSSIWSSTTGSEPPIGEQQWHAMRTFAASDYGNVLKTVELEHLSTWLPPEGSDSLDFRVWNGVTEVGVEESTGRMPIGAGSEHL</sequence>
<organism evidence="1 2">
    <name type="scientific">Gonapodya prolifera (strain JEL478)</name>
    <name type="common">Monoblepharis prolifera</name>
    <dbReference type="NCBI Taxonomy" id="1344416"/>
    <lineage>
        <taxon>Eukaryota</taxon>
        <taxon>Fungi</taxon>
        <taxon>Fungi incertae sedis</taxon>
        <taxon>Chytridiomycota</taxon>
        <taxon>Chytridiomycota incertae sedis</taxon>
        <taxon>Monoblepharidomycetes</taxon>
        <taxon>Monoblepharidales</taxon>
        <taxon>Gonapodyaceae</taxon>
        <taxon>Gonapodya</taxon>
    </lineage>
</organism>
<evidence type="ECO:0000313" key="2">
    <source>
        <dbReference type="Proteomes" id="UP000070544"/>
    </source>
</evidence>
<reference evidence="1 2" key="1">
    <citation type="journal article" date="2015" name="Genome Biol. Evol.">
        <title>Phylogenomic analyses indicate that early fungi evolved digesting cell walls of algal ancestors of land plants.</title>
        <authorList>
            <person name="Chang Y."/>
            <person name="Wang S."/>
            <person name="Sekimoto S."/>
            <person name="Aerts A.L."/>
            <person name="Choi C."/>
            <person name="Clum A."/>
            <person name="LaButti K.M."/>
            <person name="Lindquist E.A."/>
            <person name="Yee Ngan C."/>
            <person name="Ohm R.A."/>
            <person name="Salamov A.A."/>
            <person name="Grigoriev I.V."/>
            <person name="Spatafora J.W."/>
            <person name="Berbee M.L."/>
        </authorList>
    </citation>
    <scope>NUCLEOTIDE SEQUENCE [LARGE SCALE GENOMIC DNA]</scope>
    <source>
        <strain evidence="1 2">JEL478</strain>
    </source>
</reference>
<protein>
    <submittedName>
        <fullName evidence="1">Uncharacterized protein</fullName>
    </submittedName>
</protein>
<keyword evidence="2" id="KW-1185">Reference proteome</keyword>
<dbReference type="Proteomes" id="UP000070544">
    <property type="component" value="Unassembled WGS sequence"/>
</dbReference>
<proteinExistence type="predicted"/>
<accession>A0A139A2V8</accession>
<dbReference type="EMBL" id="KQ965809">
    <property type="protein sequence ID" value="KXS11120.1"/>
    <property type="molecule type" value="Genomic_DNA"/>
</dbReference>
<evidence type="ECO:0000313" key="1">
    <source>
        <dbReference type="EMBL" id="KXS11120.1"/>
    </source>
</evidence>
<name>A0A139A2V8_GONPJ</name>